<comment type="similarity">
    <text evidence="1">Belongs to the enoyl-CoA hydratase/isomerase family.</text>
</comment>
<dbReference type="GO" id="GO:0006635">
    <property type="term" value="P:fatty acid beta-oxidation"/>
    <property type="evidence" value="ECO:0007669"/>
    <property type="project" value="TreeGrafter"/>
</dbReference>
<evidence type="ECO:0000313" key="2">
    <source>
        <dbReference type="EMBL" id="RZO74892.1"/>
    </source>
</evidence>
<evidence type="ECO:0000256" key="1">
    <source>
        <dbReference type="ARBA" id="ARBA00005254"/>
    </source>
</evidence>
<dbReference type="GO" id="GO:0003824">
    <property type="term" value="F:catalytic activity"/>
    <property type="evidence" value="ECO:0007669"/>
    <property type="project" value="UniProtKB-ARBA"/>
</dbReference>
<dbReference type="PANTHER" id="PTHR11941:SF54">
    <property type="entry name" value="ENOYL-COA HYDRATASE, MITOCHONDRIAL"/>
    <property type="match status" value="1"/>
</dbReference>
<dbReference type="InterPro" id="IPR029045">
    <property type="entry name" value="ClpP/crotonase-like_dom_sf"/>
</dbReference>
<dbReference type="AlphaFoldDB" id="A0A520RXB8"/>
<reference evidence="2 3" key="1">
    <citation type="submission" date="2019-02" db="EMBL/GenBank/DDBJ databases">
        <title>Prokaryotic population dynamics and viral predation in marine succession experiment using metagenomics: the confinement effect.</title>
        <authorList>
            <person name="Haro-Moreno J.M."/>
            <person name="Rodriguez-Valera F."/>
            <person name="Lopez-Perez M."/>
        </authorList>
    </citation>
    <scope>NUCLEOTIDE SEQUENCE [LARGE SCALE GENOMIC DNA]</scope>
    <source>
        <strain evidence="2">MED-G157</strain>
    </source>
</reference>
<dbReference type="EMBL" id="SHAG01000056">
    <property type="protein sequence ID" value="RZO74892.1"/>
    <property type="molecule type" value="Genomic_DNA"/>
</dbReference>
<dbReference type="InterPro" id="IPR001753">
    <property type="entry name" value="Enoyl-CoA_hydra/iso"/>
</dbReference>
<accession>A0A520RXB8</accession>
<comment type="caution">
    <text evidence="2">The sequence shown here is derived from an EMBL/GenBank/DDBJ whole genome shotgun (WGS) entry which is preliminary data.</text>
</comment>
<organism evidence="2 3">
    <name type="scientific">OM182 bacterium</name>
    <dbReference type="NCBI Taxonomy" id="2510334"/>
    <lineage>
        <taxon>Bacteria</taxon>
        <taxon>Pseudomonadati</taxon>
        <taxon>Pseudomonadota</taxon>
        <taxon>Gammaproteobacteria</taxon>
        <taxon>OMG group</taxon>
        <taxon>OM182 clade</taxon>
    </lineage>
</organism>
<proteinExistence type="inferred from homology"/>
<name>A0A520RXB8_9GAMM</name>
<dbReference type="PANTHER" id="PTHR11941">
    <property type="entry name" value="ENOYL-COA HYDRATASE-RELATED"/>
    <property type="match status" value="1"/>
</dbReference>
<gene>
    <name evidence="2" type="ORF">EVA68_08235</name>
</gene>
<dbReference type="SUPFAM" id="SSF52096">
    <property type="entry name" value="ClpP/crotonase"/>
    <property type="match status" value="1"/>
</dbReference>
<sequence length="224" mass="24164">MANVVYETQGDIATITMNDGKANAINSEMIEEINAGLDRAERDMKAVIITGRSGIFCGGFDLRVIQSGDIKQRREQFLAGAKLAMRLYGFPRPVIAAVTGSSVALGGFLLLTADYRIGISGEFKIGLNEVAIGMSLPPFALMLAESRINARHLTNATLSATLYSPEEAIAVGFLDEVTEPNDLLRRSKKKAETLAKLDADAFSQVKLDIRGAGIQRILEELSDA</sequence>
<evidence type="ECO:0000313" key="3">
    <source>
        <dbReference type="Proteomes" id="UP000316199"/>
    </source>
</evidence>
<dbReference type="Pfam" id="PF00378">
    <property type="entry name" value="ECH_1"/>
    <property type="match status" value="1"/>
</dbReference>
<dbReference type="CDD" id="cd06558">
    <property type="entry name" value="crotonase-like"/>
    <property type="match status" value="1"/>
</dbReference>
<dbReference type="Proteomes" id="UP000316199">
    <property type="component" value="Unassembled WGS sequence"/>
</dbReference>
<dbReference type="NCBIfam" id="NF004858">
    <property type="entry name" value="PRK06213.1"/>
    <property type="match status" value="1"/>
</dbReference>
<protein>
    <submittedName>
        <fullName evidence="2">Crotonase/enoyl-CoA hydratase family protein</fullName>
    </submittedName>
</protein>
<dbReference type="Gene3D" id="3.90.226.10">
    <property type="entry name" value="2-enoyl-CoA Hydratase, Chain A, domain 1"/>
    <property type="match status" value="1"/>
</dbReference>